<dbReference type="EMBL" id="BAABHS010000008">
    <property type="protein sequence ID" value="GAA4961609.1"/>
    <property type="molecule type" value="Genomic_DNA"/>
</dbReference>
<dbReference type="PROSITE" id="PS00211">
    <property type="entry name" value="ABC_TRANSPORTER_1"/>
    <property type="match status" value="1"/>
</dbReference>
<keyword evidence="7" id="KW-0228">DNA excision</keyword>
<evidence type="ECO:0000256" key="4">
    <source>
        <dbReference type="ARBA" id="ARBA00022737"/>
    </source>
</evidence>
<evidence type="ECO:0000256" key="1">
    <source>
        <dbReference type="ARBA" id="ARBA00004496"/>
    </source>
</evidence>
<reference evidence="20" key="1">
    <citation type="journal article" date="2019" name="Int. J. Syst. Evol. Microbiol.">
        <title>The Global Catalogue of Microorganisms (GCM) 10K type strain sequencing project: providing services to taxonomists for standard genome sequencing and annotation.</title>
        <authorList>
            <consortium name="The Broad Institute Genomics Platform"/>
            <consortium name="The Broad Institute Genome Sequencing Center for Infectious Disease"/>
            <person name="Wu L."/>
            <person name="Ma J."/>
        </authorList>
    </citation>
    <scope>NUCLEOTIDE SEQUENCE [LARGE SCALE GENOMIC DNA]</scope>
    <source>
        <strain evidence="20">JCM 17986</strain>
    </source>
</reference>
<evidence type="ECO:0000256" key="7">
    <source>
        <dbReference type="ARBA" id="ARBA00022769"/>
    </source>
</evidence>
<dbReference type="InterPro" id="IPR017871">
    <property type="entry name" value="ABC_transporter-like_CS"/>
</dbReference>
<keyword evidence="3" id="KW-0479">Metal-binding</keyword>
<keyword evidence="4" id="KW-0677">Repeat</keyword>
<keyword evidence="13" id="KW-0234">DNA repair</keyword>
<dbReference type="InterPro" id="IPR003439">
    <property type="entry name" value="ABC_transporter-like_ATP-bd"/>
</dbReference>
<keyword evidence="10" id="KW-0067">ATP-binding</keyword>
<keyword evidence="20" id="KW-1185">Reference proteome</keyword>
<evidence type="ECO:0000256" key="5">
    <source>
        <dbReference type="ARBA" id="ARBA00022741"/>
    </source>
</evidence>
<keyword evidence="2" id="KW-0963">Cytoplasm</keyword>
<dbReference type="Gene3D" id="1.20.1580.10">
    <property type="entry name" value="ABC transporter ATPase like domain"/>
    <property type="match status" value="2"/>
</dbReference>
<evidence type="ECO:0000256" key="10">
    <source>
        <dbReference type="ARBA" id="ARBA00022840"/>
    </source>
</evidence>
<evidence type="ECO:0000256" key="17">
    <source>
        <dbReference type="SAM" id="MobiDB-lite"/>
    </source>
</evidence>
<dbReference type="Gene3D" id="3.40.50.300">
    <property type="entry name" value="P-loop containing nucleotide triphosphate hydrolases"/>
    <property type="match status" value="2"/>
</dbReference>
<evidence type="ECO:0000256" key="8">
    <source>
        <dbReference type="ARBA" id="ARBA00022771"/>
    </source>
</evidence>
<dbReference type="Pfam" id="PF17755">
    <property type="entry name" value="UvrA_DNA-bind"/>
    <property type="match status" value="1"/>
</dbReference>
<comment type="similarity">
    <text evidence="14">Belongs to the ABC transporter superfamily. UvrA family.</text>
</comment>
<evidence type="ECO:0000256" key="16">
    <source>
        <dbReference type="ARBA" id="ARBA00042156"/>
    </source>
</evidence>
<feature type="region of interest" description="Disordered" evidence="17">
    <location>
        <begin position="554"/>
        <end position="582"/>
    </location>
</feature>
<dbReference type="PANTHER" id="PTHR43152">
    <property type="entry name" value="UVRABC SYSTEM PROTEIN A"/>
    <property type="match status" value="1"/>
</dbReference>
<evidence type="ECO:0000313" key="20">
    <source>
        <dbReference type="Proteomes" id="UP001500466"/>
    </source>
</evidence>
<dbReference type="Proteomes" id="UP001500466">
    <property type="component" value="Unassembled WGS sequence"/>
</dbReference>
<evidence type="ECO:0000256" key="14">
    <source>
        <dbReference type="ARBA" id="ARBA00038000"/>
    </source>
</evidence>
<dbReference type="SUPFAM" id="SSF52540">
    <property type="entry name" value="P-loop containing nucleoside triphosphate hydrolases"/>
    <property type="match status" value="2"/>
</dbReference>
<name>A0ABP9H4Z1_9ACTN</name>
<accession>A0ABP9H4Z1</accession>
<keyword evidence="8" id="KW-0863">Zinc-finger</keyword>
<keyword evidence="9" id="KW-0862">Zinc</keyword>
<dbReference type="InterPro" id="IPR041552">
    <property type="entry name" value="UvrA_DNA-bd"/>
</dbReference>
<proteinExistence type="inferred from homology"/>
<dbReference type="Gene3D" id="1.10.8.280">
    <property type="entry name" value="ABC transporter ATPase domain-like"/>
    <property type="match status" value="1"/>
</dbReference>
<keyword evidence="5" id="KW-0547">Nucleotide-binding</keyword>
<dbReference type="InterPro" id="IPR003593">
    <property type="entry name" value="AAA+_ATPase"/>
</dbReference>
<dbReference type="PROSITE" id="PS50893">
    <property type="entry name" value="ABC_TRANSPORTER_2"/>
    <property type="match status" value="1"/>
</dbReference>
<evidence type="ECO:0000313" key="19">
    <source>
        <dbReference type="EMBL" id="GAA4961609.1"/>
    </source>
</evidence>
<evidence type="ECO:0000256" key="3">
    <source>
        <dbReference type="ARBA" id="ARBA00022723"/>
    </source>
</evidence>
<evidence type="ECO:0000256" key="12">
    <source>
        <dbReference type="ARBA" id="ARBA00023125"/>
    </source>
</evidence>
<protein>
    <recommendedName>
        <fullName evidence="15">UvrABC system protein A</fullName>
    </recommendedName>
    <alternativeName>
        <fullName evidence="16">Excinuclease ABC subunit A</fullName>
    </alternativeName>
</protein>
<gene>
    <name evidence="19" type="ORF">GCM10023205_26390</name>
</gene>
<evidence type="ECO:0000256" key="6">
    <source>
        <dbReference type="ARBA" id="ARBA00022763"/>
    </source>
</evidence>
<keyword evidence="12" id="KW-0238">DNA-binding</keyword>
<evidence type="ECO:0000259" key="18">
    <source>
        <dbReference type="PROSITE" id="PS50893"/>
    </source>
</evidence>
<evidence type="ECO:0000256" key="9">
    <source>
        <dbReference type="ARBA" id="ARBA00022833"/>
    </source>
</evidence>
<evidence type="ECO:0000256" key="11">
    <source>
        <dbReference type="ARBA" id="ARBA00022881"/>
    </source>
</evidence>
<evidence type="ECO:0000256" key="15">
    <source>
        <dbReference type="ARBA" id="ARBA00039316"/>
    </source>
</evidence>
<comment type="subcellular location">
    <subcellularLocation>
        <location evidence="1">Cytoplasm</location>
    </subcellularLocation>
</comment>
<feature type="domain" description="ABC transporter" evidence="18">
    <location>
        <begin position="504"/>
        <end position="852"/>
    </location>
</feature>
<organism evidence="19 20">
    <name type="scientific">Yinghuangia aomiensis</name>
    <dbReference type="NCBI Taxonomy" id="676205"/>
    <lineage>
        <taxon>Bacteria</taxon>
        <taxon>Bacillati</taxon>
        <taxon>Actinomycetota</taxon>
        <taxon>Actinomycetes</taxon>
        <taxon>Kitasatosporales</taxon>
        <taxon>Streptomycetaceae</taxon>
        <taxon>Yinghuangia</taxon>
    </lineage>
</organism>
<dbReference type="PANTHER" id="PTHR43152:SF1">
    <property type="entry name" value="UVRA PROTEIN"/>
    <property type="match status" value="1"/>
</dbReference>
<dbReference type="SMART" id="SM00382">
    <property type="entry name" value="AAA"/>
    <property type="match status" value="2"/>
</dbReference>
<keyword evidence="6" id="KW-0227">DNA damage</keyword>
<evidence type="ECO:0000256" key="2">
    <source>
        <dbReference type="ARBA" id="ARBA00022490"/>
    </source>
</evidence>
<dbReference type="InterPro" id="IPR027417">
    <property type="entry name" value="P-loop_NTPase"/>
</dbReference>
<keyword evidence="11" id="KW-0267">Excision nuclease</keyword>
<evidence type="ECO:0000256" key="13">
    <source>
        <dbReference type="ARBA" id="ARBA00023204"/>
    </source>
</evidence>
<sequence>MTQSPDGDAAAPDPMIRVRDASEHNLRHVDVAIPRDRIVAFTGVSGSGKSSLAFATIFASSQQRYLESVAPYARRLIDQGPAPRVGDITGLPPAVALRQQHSAGSTRSTVGTVSRVSNVLRMLYSRAGTYPVGRGPGDLAGTFPRDAAPLDSDAFSPNTAAGACPTCHGLGRLHRVDESLLVGDPDLSIRDGAIAAWPFGWARKNYRDILGVLGIDVDVPFRTLPKKQREWLLTTEEHPTVTVYPDRGEGYEGSYEGTYTSPRSWVLHAFATTKSAAMRARAAAFLTDDRCPACDGRRLNPEALAVTVGGQDITVTNAMPLSQLAAFLDGVPAHPDTALLPAERRQAAQALTDGLRGQVRTLIDVGLGYLALGRTTSTLSAGELQRLHLATQMRSGLFGVLYVLDEPSAGLHPADTEMLLAALRRLRRAGNSVFVVEHNPQVIATADWIVDLGPGAGRFGGEVLYNGKADGIGSADRSATARYLRPGAAVAPHPEAPREPRGRLRLEGVTGHNLRDLAVSFPLGTLTAVTGVSGSGKSTLVERALAETVRRHLRIEPSGDDEDETAEIGPGAAGPTEPSAGDAVWSLDDDVVTVAAADGLDAVNRLVRVDQKPIGRTPRSNLATYTGLFDSVRALFAAQPEAKKRRFTAGRFSFNVPAGRCPRCLGDGVVSIEMLFLPTATAPCPVCEGARYNPDTLTVRVAGKTIADVLEMTVDDAAVFLADLTPANRILRLLSDIGLGYLTLGQSATTLSGGEAQRIKLVSELHRAPRGHTLYLLDEPTSGLHPADIDLLVARLQHLVDAGNTVVVVEHDLRTIAAADWLVDLGPGAGDDGGRLVAEGPPKVLASAPGTGSLTVSHLRKVLTGKPGA</sequence>
<comment type="caution">
    <text evidence="19">The sequence shown here is derived from an EMBL/GenBank/DDBJ whole genome shotgun (WGS) entry which is preliminary data.</text>
</comment>